<dbReference type="AlphaFoldDB" id="A0A382PPK2"/>
<gene>
    <name evidence="3" type="ORF">METZ01_LOCUS326776</name>
</gene>
<dbReference type="Pfam" id="PF09335">
    <property type="entry name" value="VTT_dom"/>
    <property type="match status" value="1"/>
</dbReference>
<feature type="transmembrane region" description="Helical" evidence="1">
    <location>
        <begin position="121"/>
        <end position="139"/>
    </location>
</feature>
<evidence type="ECO:0000259" key="2">
    <source>
        <dbReference type="Pfam" id="PF09335"/>
    </source>
</evidence>
<dbReference type="EMBL" id="UINC01108083">
    <property type="protein sequence ID" value="SVC73922.1"/>
    <property type="molecule type" value="Genomic_DNA"/>
</dbReference>
<accession>A0A382PPK2</accession>
<dbReference type="PANTHER" id="PTHR42709">
    <property type="entry name" value="ALKALINE PHOSPHATASE LIKE PROTEIN"/>
    <property type="match status" value="1"/>
</dbReference>
<dbReference type="InterPro" id="IPR032816">
    <property type="entry name" value="VTT_dom"/>
</dbReference>
<feature type="transmembrane region" description="Helical" evidence="1">
    <location>
        <begin position="184"/>
        <end position="200"/>
    </location>
</feature>
<sequence>MPSISRLDHMGLLPSGFWSAVDSFVQWSSDLGLPGLAILSFTEAFIQPVPPEALTLPMFIAEQGNPLMIFLIWLVVTLTSVGGAMVGWWLGKVLGRPAADRFINPKHIARLESLIVRYGDAGIFIAAVSPIPYKVLAWVAGMGEMDYRRFIIAGLWGRGLRFGIQALAIGIWGDELLSALRNPWIWVAFCIASIIVLIPAKKWWDGLLDEEE</sequence>
<proteinExistence type="predicted"/>
<reference evidence="3" key="1">
    <citation type="submission" date="2018-05" db="EMBL/GenBank/DDBJ databases">
        <authorList>
            <person name="Lanie J.A."/>
            <person name="Ng W.-L."/>
            <person name="Kazmierczak K.M."/>
            <person name="Andrzejewski T.M."/>
            <person name="Davidsen T.M."/>
            <person name="Wayne K.J."/>
            <person name="Tettelin H."/>
            <person name="Glass J.I."/>
            <person name="Rusch D."/>
            <person name="Podicherti R."/>
            <person name="Tsui H.-C.T."/>
            <person name="Winkler M.E."/>
        </authorList>
    </citation>
    <scope>NUCLEOTIDE SEQUENCE</scope>
</reference>
<feature type="transmembrane region" description="Helical" evidence="1">
    <location>
        <begin position="151"/>
        <end position="172"/>
    </location>
</feature>
<dbReference type="InterPro" id="IPR051311">
    <property type="entry name" value="DedA_domain"/>
</dbReference>
<feature type="transmembrane region" description="Helical" evidence="1">
    <location>
        <begin position="67"/>
        <end position="90"/>
    </location>
</feature>
<dbReference type="PANTHER" id="PTHR42709:SF11">
    <property type="entry name" value="DEDA FAMILY PROTEIN"/>
    <property type="match status" value="1"/>
</dbReference>
<keyword evidence="1" id="KW-0812">Transmembrane</keyword>
<keyword evidence="1" id="KW-0472">Membrane</keyword>
<dbReference type="GO" id="GO:0005886">
    <property type="term" value="C:plasma membrane"/>
    <property type="evidence" value="ECO:0007669"/>
    <property type="project" value="TreeGrafter"/>
</dbReference>
<evidence type="ECO:0000313" key="3">
    <source>
        <dbReference type="EMBL" id="SVC73922.1"/>
    </source>
</evidence>
<evidence type="ECO:0000256" key="1">
    <source>
        <dbReference type="SAM" id="Phobius"/>
    </source>
</evidence>
<name>A0A382PPK2_9ZZZZ</name>
<protein>
    <recommendedName>
        <fullName evidence="2">VTT domain-containing protein</fullName>
    </recommendedName>
</protein>
<keyword evidence="1" id="KW-1133">Transmembrane helix</keyword>
<feature type="domain" description="VTT" evidence="2">
    <location>
        <begin position="71"/>
        <end position="162"/>
    </location>
</feature>
<organism evidence="3">
    <name type="scientific">marine metagenome</name>
    <dbReference type="NCBI Taxonomy" id="408172"/>
    <lineage>
        <taxon>unclassified sequences</taxon>
        <taxon>metagenomes</taxon>
        <taxon>ecological metagenomes</taxon>
    </lineage>
</organism>